<dbReference type="RefSeq" id="XP_018704445.1">
    <property type="nucleotide sequence ID" value="XM_018848111.1"/>
</dbReference>
<evidence type="ECO:0000313" key="3">
    <source>
        <dbReference type="EMBL" id="OAA63796.1"/>
    </source>
</evidence>
<dbReference type="GeneID" id="30020797"/>
<protein>
    <submittedName>
        <fullName evidence="3">Uncharacterized protein</fullName>
    </submittedName>
</protein>
<feature type="compositionally biased region" description="Low complexity" evidence="1">
    <location>
        <begin position="49"/>
        <end position="71"/>
    </location>
</feature>
<feature type="compositionally biased region" description="Acidic residues" evidence="1">
    <location>
        <begin position="74"/>
        <end position="86"/>
    </location>
</feature>
<feature type="chain" id="PRO_5007893947" evidence="2">
    <location>
        <begin position="19"/>
        <end position="141"/>
    </location>
</feature>
<sequence length="141" mass="14858">MQLLSVLFVASLTGVGIAVPAGILDKLCGPNYDADDCIDPNQIWGTVEAPTKTPQPTATVTPTAIATAKPPAVDPEEEVCEDDDDAAPPQATATPPVNPEDVCFDESEEVFEKCKADGKDNRACIAEGDKSLNDCKKRVKA</sequence>
<dbReference type="EMBL" id="AZHB01000010">
    <property type="protein sequence ID" value="OAA63796.1"/>
    <property type="molecule type" value="Genomic_DNA"/>
</dbReference>
<evidence type="ECO:0000256" key="1">
    <source>
        <dbReference type="SAM" id="MobiDB-lite"/>
    </source>
</evidence>
<reference evidence="3 4" key="1">
    <citation type="journal article" date="2016" name="Genome Biol. Evol.">
        <title>Divergent and convergent evolution of fungal pathogenicity.</title>
        <authorList>
            <person name="Shang Y."/>
            <person name="Xiao G."/>
            <person name="Zheng P."/>
            <person name="Cen K."/>
            <person name="Zhan S."/>
            <person name="Wang C."/>
        </authorList>
    </citation>
    <scope>NUCLEOTIDE SEQUENCE [LARGE SCALE GENOMIC DNA]</scope>
    <source>
        <strain evidence="3 4">ARSEF 2679</strain>
    </source>
</reference>
<name>A0A167WHH1_CORFA</name>
<keyword evidence="4" id="KW-1185">Reference proteome</keyword>
<evidence type="ECO:0000313" key="4">
    <source>
        <dbReference type="Proteomes" id="UP000076744"/>
    </source>
</evidence>
<evidence type="ECO:0000256" key="2">
    <source>
        <dbReference type="SAM" id="SignalP"/>
    </source>
</evidence>
<feature type="region of interest" description="Disordered" evidence="1">
    <location>
        <begin position="48"/>
        <end position="101"/>
    </location>
</feature>
<gene>
    <name evidence="3" type="ORF">ISF_04505</name>
</gene>
<organism evidence="3 4">
    <name type="scientific">Cordyceps fumosorosea (strain ARSEF 2679)</name>
    <name type="common">Isaria fumosorosea</name>
    <dbReference type="NCBI Taxonomy" id="1081104"/>
    <lineage>
        <taxon>Eukaryota</taxon>
        <taxon>Fungi</taxon>
        <taxon>Dikarya</taxon>
        <taxon>Ascomycota</taxon>
        <taxon>Pezizomycotina</taxon>
        <taxon>Sordariomycetes</taxon>
        <taxon>Hypocreomycetidae</taxon>
        <taxon>Hypocreales</taxon>
        <taxon>Cordycipitaceae</taxon>
        <taxon>Cordyceps</taxon>
    </lineage>
</organism>
<accession>A0A167WHH1</accession>
<proteinExistence type="predicted"/>
<keyword evidence="2" id="KW-0732">Signal</keyword>
<dbReference type="Proteomes" id="UP000076744">
    <property type="component" value="Unassembled WGS sequence"/>
</dbReference>
<comment type="caution">
    <text evidence="3">The sequence shown here is derived from an EMBL/GenBank/DDBJ whole genome shotgun (WGS) entry which is preliminary data.</text>
</comment>
<feature type="signal peptide" evidence="2">
    <location>
        <begin position="1"/>
        <end position="18"/>
    </location>
</feature>
<dbReference type="AlphaFoldDB" id="A0A167WHH1"/>